<name>A0ABQ5LWY3_9RHOB</name>
<evidence type="ECO:0000313" key="2">
    <source>
        <dbReference type="Proteomes" id="UP001144205"/>
    </source>
</evidence>
<gene>
    <name evidence="1" type="ORF">STA1M1_33640</name>
</gene>
<accession>A0ABQ5LWY3</accession>
<protein>
    <recommendedName>
        <fullName evidence="3">Sulfotransferase family protein</fullName>
    </recommendedName>
</protein>
<evidence type="ECO:0008006" key="3">
    <source>
        <dbReference type="Google" id="ProtNLM"/>
    </source>
</evidence>
<keyword evidence="2" id="KW-1185">Reference proteome</keyword>
<dbReference type="Proteomes" id="UP001144205">
    <property type="component" value="Unassembled WGS sequence"/>
</dbReference>
<organism evidence="1 2">
    <name type="scientific">Sinisalibacter aestuarii</name>
    <dbReference type="NCBI Taxonomy" id="2949426"/>
    <lineage>
        <taxon>Bacteria</taxon>
        <taxon>Pseudomonadati</taxon>
        <taxon>Pseudomonadota</taxon>
        <taxon>Alphaproteobacteria</taxon>
        <taxon>Rhodobacterales</taxon>
        <taxon>Roseobacteraceae</taxon>
        <taxon>Sinisalibacter</taxon>
    </lineage>
</organism>
<dbReference type="EMBL" id="BROH01000012">
    <property type="protein sequence ID" value="GKY89495.1"/>
    <property type="molecule type" value="Genomic_DNA"/>
</dbReference>
<comment type="caution">
    <text evidence="1">The sequence shown here is derived from an EMBL/GenBank/DDBJ whole genome shotgun (WGS) entry which is preliminary data.</text>
</comment>
<evidence type="ECO:0000313" key="1">
    <source>
        <dbReference type="EMBL" id="GKY89495.1"/>
    </source>
</evidence>
<sequence>MHQMTVSIHLGAHCTDEDQLIKSLLKNVNALQSAGVAVPGPGRYRKLIRTVLDKLDGAPPTPDAQDVLLEDILETDDAERLVLSHESFMSNHFNAVRHGVLYRNAGRNTHELRRLFPDHPVEFFLALRDPATFVPALFDKLNRGTFEDYTADLDPEELRWSGVVRDIREANPDAPITVWCNEDTPLIWPEVMHEVSGIEPQVRFKGGFDILSQIMAKEGVKRLRSYLGSHPPATEIQRRRILAAFLDKYALEDEVEEELDLPGWTPELIDRLTAQYDDDMIEIARIPGVTLLTA</sequence>
<proteinExistence type="predicted"/>
<reference evidence="1" key="1">
    <citation type="journal article" date="2023" name="Int. J. Syst. Evol. Microbiol.">
        <title>Sinisalibacter aestuarii sp. nov., isolated from estuarine sediment of the Arakawa River.</title>
        <authorList>
            <person name="Arafat S.T."/>
            <person name="Hirano S."/>
            <person name="Sato A."/>
            <person name="Takeuchi K."/>
            <person name="Yasuda T."/>
            <person name="Terahara T."/>
            <person name="Hamada M."/>
            <person name="Kobayashi T."/>
        </authorList>
    </citation>
    <scope>NUCLEOTIDE SEQUENCE</scope>
    <source>
        <strain evidence="1">B-399</strain>
    </source>
</reference>